<organism evidence="1 2">
    <name type="scientific">Enterospora canceri</name>
    <dbReference type="NCBI Taxonomy" id="1081671"/>
    <lineage>
        <taxon>Eukaryota</taxon>
        <taxon>Fungi</taxon>
        <taxon>Fungi incertae sedis</taxon>
        <taxon>Microsporidia</taxon>
        <taxon>Enterocytozoonidae</taxon>
        <taxon>Enterospora</taxon>
    </lineage>
</organism>
<gene>
    <name evidence="1" type="ORF">ECANGB1_1113</name>
</gene>
<accession>A0A1Y1S6S1</accession>
<dbReference type="OrthoDB" id="2195024at2759"/>
<dbReference type="Proteomes" id="UP000192639">
    <property type="component" value="Unassembled WGS sequence"/>
</dbReference>
<protein>
    <submittedName>
        <fullName evidence="1">Uncharacterized protein</fullName>
    </submittedName>
</protein>
<dbReference type="VEuPathDB" id="MicrosporidiaDB:ECANGB1_1113"/>
<evidence type="ECO:0000313" key="1">
    <source>
        <dbReference type="EMBL" id="ORD94128.1"/>
    </source>
</evidence>
<dbReference type="AlphaFoldDB" id="A0A1Y1S6S1"/>
<comment type="caution">
    <text evidence="1">The sequence shown here is derived from an EMBL/GenBank/DDBJ whole genome shotgun (WGS) entry which is preliminary data.</text>
</comment>
<evidence type="ECO:0000313" key="2">
    <source>
        <dbReference type="Proteomes" id="UP000192639"/>
    </source>
</evidence>
<reference evidence="1 2" key="1">
    <citation type="journal article" date="2017" name="Environ. Microbiol.">
        <title>Decay of the glycolytic pathway and adaptation to intranuclear parasitism within Enterocytozoonidae microsporidia.</title>
        <authorList>
            <person name="Wiredu Boakye D."/>
            <person name="Jaroenlak P."/>
            <person name="Prachumwat A."/>
            <person name="Williams T.A."/>
            <person name="Bateman K.S."/>
            <person name="Itsathitphaisarn O."/>
            <person name="Sritunyalucksana K."/>
            <person name="Paszkiewicz K.H."/>
            <person name="Moore K.A."/>
            <person name="Stentiford G.D."/>
            <person name="Williams B.A."/>
        </authorList>
    </citation>
    <scope>NUCLEOTIDE SEQUENCE [LARGE SCALE GENOMIC DNA]</scope>
    <source>
        <strain evidence="1 2">GB1</strain>
    </source>
</reference>
<dbReference type="EMBL" id="LWDP01000031">
    <property type="protein sequence ID" value="ORD94128.1"/>
    <property type="molecule type" value="Genomic_DNA"/>
</dbReference>
<sequence>MTKKSTDFEDKKNNNRIGEEKRMTMLEIAIETNDEDYITEYTKNGDISELKELTKKEKIRLAKMVVKYMKEEYKTKAVILLNEIVRDVGAVDGVLRGLIDVQIDFNKLIYLKGKIDYLKHQAEIEHKNDVEPEAEFME</sequence>
<name>A0A1Y1S6S1_9MICR</name>
<keyword evidence="2" id="KW-1185">Reference proteome</keyword>
<proteinExistence type="predicted"/>